<dbReference type="InterPro" id="IPR039606">
    <property type="entry name" value="Phytol/farnesol_kinase"/>
</dbReference>
<comment type="subcellular location">
    <subcellularLocation>
        <location evidence="1">Membrane</location>
        <topology evidence="1">Multi-pass membrane protein</topology>
    </subcellularLocation>
    <subcellularLocation>
        <location evidence="2">Plastid</location>
        <location evidence="2">Chloroplast</location>
    </subcellularLocation>
</comment>
<feature type="chain" id="PRO_5044815478" description="phytol kinase" evidence="16">
    <location>
        <begin position="23"/>
        <end position="395"/>
    </location>
</feature>
<evidence type="ECO:0000256" key="2">
    <source>
        <dbReference type="ARBA" id="ARBA00004229"/>
    </source>
</evidence>
<evidence type="ECO:0000256" key="11">
    <source>
        <dbReference type="ARBA" id="ARBA00023136"/>
    </source>
</evidence>
<name>A0ABD3MEK7_9STRA</name>
<keyword evidence="4" id="KW-0150">Chloroplast</keyword>
<reference evidence="17 18" key="1">
    <citation type="submission" date="2024-10" db="EMBL/GenBank/DDBJ databases">
        <title>Updated reference genomes for cyclostephanoid diatoms.</title>
        <authorList>
            <person name="Roberts W.R."/>
            <person name="Alverson A.J."/>
        </authorList>
    </citation>
    <scope>NUCLEOTIDE SEQUENCE [LARGE SCALE GENOMIC DNA]</scope>
    <source>
        <strain evidence="17 18">AJA232-27</strain>
    </source>
</reference>
<evidence type="ECO:0000256" key="15">
    <source>
        <dbReference type="SAM" id="Phobius"/>
    </source>
</evidence>
<evidence type="ECO:0000256" key="1">
    <source>
        <dbReference type="ARBA" id="ARBA00004141"/>
    </source>
</evidence>
<feature type="transmembrane region" description="Helical" evidence="15">
    <location>
        <begin position="208"/>
        <end position="225"/>
    </location>
</feature>
<feature type="signal peptide" evidence="16">
    <location>
        <begin position="1"/>
        <end position="22"/>
    </location>
</feature>
<evidence type="ECO:0000313" key="18">
    <source>
        <dbReference type="Proteomes" id="UP001530293"/>
    </source>
</evidence>
<keyword evidence="5" id="KW-0934">Plastid</keyword>
<feature type="transmembrane region" description="Helical" evidence="15">
    <location>
        <begin position="348"/>
        <end position="370"/>
    </location>
</feature>
<feature type="transmembrane region" description="Helical" evidence="15">
    <location>
        <begin position="260"/>
        <end position="278"/>
    </location>
</feature>
<evidence type="ECO:0000256" key="6">
    <source>
        <dbReference type="ARBA" id="ARBA00022679"/>
    </source>
</evidence>
<protein>
    <recommendedName>
        <fullName evidence="13">phytol kinase</fullName>
        <ecNumber evidence="13">2.7.1.182</ecNumber>
    </recommendedName>
</protein>
<keyword evidence="16" id="KW-0732">Signal</keyword>
<keyword evidence="7 15" id="KW-0812">Transmembrane</keyword>
<dbReference type="GO" id="GO:0016020">
    <property type="term" value="C:membrane"/>
    <property type="evidence" value="ECO:0007669"/>
    <property type="project" value="UniProtKB-SubCell"/>
</dbReference>
<evidence type="ECO:0000256" key="9">
    <source>
        <dbReference type="ARBA" id="ARBA00022946"/>
    </source>
</evidence>
<evidence type="ECO:0000256" key="5">
    <source>
        <dbReference type="ARBA" id="ARBA00022640"/>
    </source>
</evidence>
<dbReference type="Proteomes" id="UP001530293">
    <property type="component" value="Unassembled WGS sequence"/>
</dbReference>
<evidence type="ECO:0000256" key="8">
    <source>
        <dbReference type="ARBA" id="ARBA00022777"/>
    </source>
</evidence>
<feature type="transmembrane region" description="Helical" evidence="15">
    <location>
        <begin position="186"/>
        <end position="202"/>
    </location>
</feature>
<keyword evidence="8" id="KW-0418">Kinase</keyword>
<evidence type="ECO:0000256" key="3">
    <source>
        <dbReference type="ARBA" id="ARBA00010794"/>
    </source>
</evidence>
<feature type="transmembrane region" description="Helical" evidence="15">
    <location>
        <begin position="323"/>
        <end position="342"/>
    </location>
</feature>
<keyword evidence="18" id="KW-1185">Reference proteome</keyword>
<evidence type="ECO:0000256" key="12">
    <source>
        <dbReference type="ARBA" id="ARBA00024015"/>
    </source>
</evidence>
<dbReference type="EMBL" id="JALLBG020000143">
    <property type="protein sequence ID" value="KAL3762042.1"/>
    <property type="molecule type" value="Genomic_DNA"/>
</dbReference>
<feature type="transmembrane region" description="Helical" evidence="15">
    <location>
        <begin position="152"/>
        <end position="174"/>
    </location>
</feature>
<dbReference type="GO" id="GO:0009507">
    <property type="term" value="C:chloroplast"/>
    <property type="evidence" value="ECO:0007669"/>
    <property type="project" value="UniProtKB-SubCell"/>
</dbReference>
<evidence type="ECO:0000256" key="13">
    <source>
        <dbReference type="ARBA" id="ARBA00039024"/>
    </source>
</evidence>
<comment type="catalytic activity">
    <reaction evidence="14">
        <text>phytol + CTP = phytyl phosphate + CDP + H(+)</text>
        <dbReference type="Rhea" id="RHEA:38055"/>
        <dbReference type="ChEBI" id="CHEBI:15378"/>
        <dbReference type="ChEBI" id="CHEBI:17327"/>
        <dbReference type="ChEBI" id="CHEBI:37563"/>
        <dbReference type="ChEBI" id="CHEBI:58069"/>
        <dbReference type="ChEBI" id="CHEBI:75483"/>
        <dbReference type="EC" id="2.7.1.182"/>
    </reaction>
</comment>
<evidence type="ECO:0000313" key="17">
    <source>
        <dbReference type="EMBL" id="KAL3762042.1"/>
    </source>
</evidence>
<gene>
    <name evidence="17" type="ORF">ACHAWU_002138</name>
</gene>
<evidence type="ECO:0000256" key="14">
    <source>
        <dbReference type="ARBA" id="ARBA00048889"/>
    </source>
</evidence>
<organism evidence="17 18">
    <name type="scientific">Discostella pseudostelligera</name>
    <dbReference type="NCBI Taxonomy" id="259834"/>
    <lineage>
        <taxon>Eukaryota</taxon>
        <taxon>Sar</taxon>
        <taxon>Stramenopiles</taxon>
        <taxon>Ochrophyta</taxon>
        <taxon>Bacillariophyta</taxon>
        <taxon>Coscinodiscophyceae</taxon>
        <taxon>Thalassiosirophycidae</taxon>
        <taxon>Stephanodiscales</taxon>
        <taxon>Stephanodiscaceae</taxon>
        <taxon>Discostella</taxon>
    </lineage>
</organism>
<proteinExistence type="inferred from homology"/>
<sequence length="395" mass="41914">MARLALLFYLYAAHSCIDGGCAGAVQYQYQYGTPAFASQSLRKFTSASIKDATATMIWQRQRLDPANIPLRLEKIPSDEEEVNVVDNSKQFLLPIAAAVSLSLVSMAAFNQLLPGPPIDATAPPPLWGTLPFGVIFSGSCDPYTPSLIYRDASSAMLCIVGATIFVKSITYPAARGWLDARDARKIIHTLSAPLFLLLWPLFSNAYGARVFAGIVPLLNALRLFLAGTGGSNDNQSAFGRGSEAELAGAISRSGDAKESLGGPFIYVMILLFSTLIFWTDSPIGVVSVATMAGGDGLADLVGRRFGSNNKWFFNKDKSMAGSAAFVAGSFFTSWGLISWLTSTGAMEALGLSSSALVVRLLAIAVITAGVELIPVGDDNWSVPSSAALLSAFLLR</sequence>
<keyword evidence="10 15" id="KW-1133">Transmembrane helix</keyword>
<comment type="pathway">
    <text evidence="12">Cofactor biosynthesis; tocopherol biosynthesis.</text>
</comment>
<evidence type="ECO:0000256" key="4">
    <source>
        <dbReference type="ARBA" id="ARBA00022528"/>
    </source>
</evidence>
<comment type="caution">
    <text evidence="17">The sequence shown here is derived from an EMBL/GenBank/DDBJ whole genome shotgun (WGS) entry which is preliminary data.</text>
</comment>
<evidence type="ECO:0000256" key="10">
    <source>
        <dbReference type="ARBA" id="ARBA00022989"/>
    </source>
</evidence>
<dbReference type="EC" id="2.7.1.182" evidence="13"/>
<evidence type="ECO:0000256" key="16">
    <source>
        <dbReference type="SAM" id="SignalP"/>
    </source>
</evidence>
<keyword evidence="9" id="KW-0809">Transit peptide</keyword>
<accession>A0ABD3MEK7</accession>
<feature type="transmembrane region" description="Helical" evidence="15">
    <location>
        <begin position="91"/>
        <end position="109"/>
    </location>
</feature>
<evidence type="ECO:0000256" key="7">
    <source>
        <dbReference type="ARBA" id="ARBA00022692"/>
    </source>
</evidence>
<keyword evidence="11 15" id="KW-0472">Membrane</keyword>
<dbReference type="AlphaFoldDB" id="A0ABD3MEK7"/>
<comment type="similarity">
    <text evidence="3">Belongs to the polyprenol kinase family.</text>
</comment>
<keyword evidence="6" id="KW-0808">Transferase</keyword>
<dbReference type="PANTHER" id="PTHR32523:SF8">
    <property type="entry name" value="DOLICHOL KINASE"/>
    <property type="match status" value="1"/>
</dbReference>
<dbReference type="GO" id="GO:0010276">
    <property type="term" value="F:phytol kinase activity"/>
    <property type="evidence" value="ECO:0007669"/>
    <property type="project" value="UniProtKB-EC"/>
</dbReference>
<dbReference type="PANTHER" id="PTHR32523">
    <property type="entry name" value="PHYTOL KINASE 1, CHLOROPLASTIC"/>
    <property type="match status" value="1"/>
</dbReference>